<evidence type="ECO:0000313" key="2">
    <source>
        <dbReference type="EMBL" id="RFM25757.1"/>
    </source>
</evidence>
<evidence type="ECO:0000256" key="1">
    <source>
        <dbReference type="SAM" id="Phobius"/>
    </source>
</evidence>
<name>A0A3E1ND52_9BACT</name>
<evidence type="ECO:0000313" key="3">
    <source>
        <dbReference type="Proteomes" id="UP000261284"/>
    </source>
</evidence>
<dbReference type="AlphaFoldDB" id="A0A3E1ND52"/>
<dbReference type="EMBL" id="QTJU01000015">
    <property type="protein sequence ID" value="RFM25757.1"/>
    <property type="molecule type" value="Genomic_DNA"/>
</dbReference>
<accession>A0A3E1ND52</accession>
<dbReference type="Proteomes" id="UP000261284">
    <property type="component" value="Unassembled WGS sequence"/>
</dbReference>
<dbReference type="OrthoDB" id="673691at2"/>
<dbReference type="RefSeq" id="WP_116849717.1">
    <property type="nucleotide sequence ID" value="NZ_QTJU01000015.1"/>
</dbReference>
<reference evidence="2 3" key="1">
    <citation type="submission" date="2018-08" db="EMBL/GenBank/DDBJ databases">
        <title>Chitinophagaceae sp. K23C18032701, a novel bacterium isolated from forest soil.</title>
        <authorList>
            <person name="Wang C."/>
        </authorList>
    </citation>
    <scope>NUCLEOTIDE SEQUENCE [LARGE SCALE GENOMIC DNA]</scope>
    <source>
        <strain evidence="2 3">K23C18032701</strain>
    </source>
</reference>
<organism evidence="2 3">
    <name type="scientific">Deminuibacter soli</name>
    <dbReference type="NCBI Taxonomy" id="2291815"/>
    <lineage>
        <taxon>Bacteria</taxon>
        <taxon>Pseudomonadati</taxon>
        <taxon>Bacteroidota</taxon>
        <taxon>Chitinophagia</taxon>
        <taxon>Chitinophagales</taxon>
        <taxon>Chitinophagaceae</taxon>
        <taxon>Deminuibacter</taxon>
    </lineage>
</organism>
<gene>
    <name evidence="2" type="ORF">DXN05_23275</name>
</gene>
<keyword evidence="1" id="KW-0812">Transmembrane</keyword>
<sequence length="144" mass="16272">MSKKILVAFFCLFFLVIVIVFIILPDKGSQEIFEVVALPDSTNPQLYLKKMSWGLTSDKQIVAISTNDKHAFDSTSKGDYIYRGLSSFFYRLKGDSLFVYVPEASKLPVEIKSSIKVVQVELDNVAMMNLIQGDNYKKQGLKAF</sequence>
<feature type="transmembrane region" description="Helical" evidence="1">
    <location>
        <begin position="6"/>
        <end position="24"/>
    </location>
</feature>
<keyword evidence="1" id="KW-0472">Membrane</keyword>
<proteinExistence type="predicted"/>
<comment type="caution">
    <text evidence="2">The sequence shown here is derived from an EMBL/GenBank/DDBJ whole genome shotgun (WGS) entry which is preliminary data.</text>
</comment>
<keyword evidence="3" id="KW-1185">Reference proteome</keyword>
<protein>
    <submittedName>
        <fullName evidence="2">Uncharacterized protein</fullName>
    </submittedName>
</protein>
<keyword evidence="1" id="KW-1133">Transmembrane helix</keyword>